<protein>
    <recommendedName>
        <fullName evidence="6">Type III secretion protein HrpW</fullName>
    </recommendedName>
</protein>
<dbReference type="AlphaFoldDB" id="A0AAD2AW68"/>
<gene>
    <name evidence="3" type="ORF">R77569_03728</name>
    <name evidence="2" type="ORF">R77591_03078</name>
</gene>
<accession>A0AAD2AW68</accession>
<evidence type="ECO:0000313" key="3">
    <source>
        <dbReference type="EMBL" id="CAJ0886549.1"/>
    </source>
</evidence>
<dbReference type="Proteomes" id="UP001190002">
    <property type="component" value="Unassembled WGS sequence"/>
</dbReference>
<feature type="compositionally biased region" description="Low complexity" evidence="1">
    <location>
        <begin position="111"/>
        <end position="129"/>
    </location>
</feature>
<sequence>MKKHIRVLAGAHAGACLDLVPGRWTVGPGAQASIRITDWAVEPLTLRVDTEHGVVIESDHGDTPWDDLSPRRFGEIVLCVGPAGEAWPSDLALLERVLSPAPADAPEAGMPAAQAPRADTPTPATTSARPRARKGWMGVTAVALLTPCALLLASTRESPLAARSASAPKPPLIERVRASLAQHHIDGLQIEQHANDIIVHGIVTSAAEALSTLRDLHALSPSVHTDLSVAQEVIENLRESLQEPGLRISYLGGNRFAIAGPAVHPDRVRATADHVRSDLGGNVKDIVLNITQARMRNGKVEATSALSVDELSYIESADGTKDFLAAQH</sequence>
<dbReference type="Proteomes" id="UP001190452">
    <property type="component" value="Unassembled WGS sequence"/>
</dbReference>
<name>A0AAD2AW68_9RALS</name>
<organism evidence="2 4">
    <name type="scientific">Ralstonia mannitolilytica</name>
    <dbReference type="NCBI Taxonomy" id="105219"/>
    <lineage>
        <taxon>Bacteria</taxon>
        <taxon>Pseudomonadati</taxon>
        <taxon>Pseudomonadota</taxon>
        <taxon>Betaproteobacteria</taxon>
        <taxon>Burkholderiales</taxon>
        <taxon>Burkholderiaceae</taxon>
        <taxon>Ralstonia</taxon>
    </lineage>
</organism>
<proteinExistence type="predicted"/>
<evidence type="ECO:0000256" key="1">
    <source>
        <dbReference type="SAM" id="MobiDB-lite"/>
    </source>
</evidence>
<evidence type="ECO:0000313" key="2">
    <source>
        <dbReference type="EMBL" id="CAJ0687416.1"/>
    </source>
</evidence>
<feature type="region of interest" description="Disordered" evidence="1">
    <location>
        <begin position="103"/>
        <end position="132"/>
    </location>
</feature>
<evidence type="ECO:0000313" key="5">
    <source>
        <dbReference type="Proteomes" id="UP001190452"/>
    </source>
</evidence>
<reference evidence="2 5" key="1">
    <citation type="submission" date="2023-07" db="EMBL/GenBank/DDBJ databases">
        <authorList>
            <person name="Peeters C."/>
        </authorList>
    </citation>
    <scope>NUCLEOTIDE SEQUENCE</scope>
    <source>
        <strain evidence="3 5">R-77569</strain>
        <strain evidence="2">R-77591</strain>
    </source>
</reference>
<keyword evidence="5" id="KW-1185">Reference proteome</keyword>
<dbReference type="EMBL" id="CAUDKV010000018">
    <property type="protein sequence ID" value="CAJ0886549.1"/>
    <property type="molecule type" value="Genomic_DNA"/>
</dbReference>
<evidence type="ECO:0000313" key="4">
    <source>
        <dbReference type="Proteomes" id="UP001190002"/>
    </source>
</evidence>
<dbReference type="RefSeq" id="WP_104565149.1">
    <property type="nucleotide sequence ID" value="NZ_CATVXE010000013.1"/>
</dbReference>
<evidence type="ECO:0008006" key="6">
    <source>
        <dbReference type="Google" id="ProtNLM"/>
    </source>
</evidence>
<dbReference type="EMBL" id="CATVXE010000013">
    <property type="protein sequence ID" value="CAJ0687416.1"/>
    <property type="molecule type" value="Genomic_DNA"/>
</dbReference>
<comment type="caution">
    <text evidence="2">The sequence shown here is derived from an EMBL/GenBank/DDBJ whole genome shotgun (WGS) entry which is preliminary data.</text>
</comment>